<evidence type="ECO:0000313" key="1">
    <source>
        <dbReference type="EMBL" id="RAN32215.1"/>
    </source>
</evidence>
<proteinExistence type="predicted"/>
<dbReference type="AlphaFoldDB" id="A0A8B2PJ92"/>
<dbReference type="Gene3D" id="3.40.50.2000">
    <property type="entry name" value="Glycogen Phosphorylase B"/>
    <property type="match status" value="1"/>
</dbReference>
<sequence>MDTSMTTIAFFGHDAADAAVRRRVKAFQSDGLKVIGFMMHRREVAPEWENVDLGLTRDGAFIQRFRQIFSGARKAALEAERLKSADVLYARNLDMLACAFLAKRYAKLKTPVIYESLDVHRLLTRKDIIGKIFRGLEHALLKRSKGLVVSSPGFLKNHFDRHYAGDFKAYLVENRLPADSDMGPRPTPTSRNESGQDKLVIGWVGMLRCQRSLDLLCQLADTFPDRLEIRLHGIPARTEIPVFEPEIDKRLNMTFHGRFQSPEDLGRIYDGLDVVWAGDFMEAGFNSVWLLPNRIYEGGYYATPSIAPADTQTAAWIEQNKCGFVIDEPLEQSLPQLIKRLIDDRSDIRAYSAQLAALPEETFIQPQGFLRKVILSTLEGEVAV</sequence>
<evidence type="ECO:0000313" key="2">
    <source>
        <dbReference type="Proteomes" id="UP000249123"/>
    </source>
</evidence>
<organism evidence="1 2">
    <name type="scientific">Hyphomonas pacifica</name>
    <dbReference type="NCBI Taxonomy" id="1280941"/>
    <lineage>
        <taxon>Bacteria</taxon>
        <taxon>Pseudomonadati</taxon>
        <taxon>Pseudomonadota</taxon>
        <taxon>Alphaproteobacteria</taxon>
        <taxon>Hyphomonadales</taxon>
        <taxon>Hyphomonadaceae</taxon>
        <taxon>Hyphomonas</taxon>
    </lineage>
</organism>
<evidence type="ECO:0008006" key="3">
    <source>
        <dbReference type="Google" id="ProtNLM"/>
    </source>
</evidence>
<dbReference type="SUPFAM" id="SSF53756">
    <property type="entry name" value="UDP-Glycosyltransferase/glycogen phosphorylase"/>
    <property type="match status" value="1"/>
</dbReference>
<reference evidence="1 2" key="1">
    <citation type="submission" date="2013-04" db="EMBL/GenBank/DDBJ databases">
        <title>Hyphomonas sp. T24B3 Genome Sequencing.</title>
        <authorList>
            <person name="Lai Q."/>
            <person name="Shao Z."/>
        </authorList>
    </citation>
    <scope>NUCLEOTIDE SEQUENCE [LARGE SCALE GENOMIC DNA]</scope>
    <source>
        <strain evidence="1 2">T24B3</strain>
    </source>
</reference>
<comment type="caution">
    <text evidence="1">The sequence shown here is derived from an EMBL/GenBank/DDBJ whole genome shotgun (WGS) entry which is preliminary data.</text>
</comment>
<protein>
    <recommendedName>
        <fullName evidence="3">Glycosyl transferase</fullName>
    </recommendedName>
</protein>
<keyword evidence="2" id="KW-1185">Reference proteome</keyword>
<name>A0A8B2PJ92_9PROT</name>
<gene>
    <name evidence="1" type="ORF">HY3_15255</name>
</gene>
<dbReference type="Proteomes" id="UP000249123">
    <property type="component" value="Unassembled WGS sequence"/>
</dbReference>
<accession>A0A8B2PJ92</accession>
<dbReference type="EMBL" id="AWFB01000035">
    <property type="protein sequence ID" value="RAN32215.1"/>
    <property type="molecule type" value="Genomic_DNA"/>
</dbReference>